<reference evidence="6 7" key="1">
    <citation type="journal article" date="2010" name="Nature">
        <title>The Ectocarpus genome and the independent evolution of multicellularity in brown algae.</title>
        <authorList>
            <person name="Cock J.M."/>
            <person name="Sterck L."/>
            <person name="Rouze P."/>
            <person name="Scornet D."/>
            <person name="Allen A.E."/>
            <person name="Amoutzias G."/>
            <person name="Anthouard V."/>
            <person name="Artiguenave F."/>
            <person name="Aury J.M."/>
            <person name="Badger J.H."/>
            <person name="Beszteri B."/>
            <person name="Billiau K."/>
            <person name="Bonnet E."/>
            <person name="Bothwell J.H."/>
            <person name="Bowler C."/>
            <person name="Boyen C."/>
            <person name="Brownlee C."/>
            <person name="Carrano C.J."/>
            <person name="Charrier B."/>
            <person name="Cho G.Y."/>
            <person name="Coelho S.M."/>
            <person name="Collen J."/>
            <person name="Corre E."/>
            <person name="Da Silva C."/>
            <person name="Delage L."/>
            <person name="Delaroque N."/>
            <person name="Dittami S.M."/>
            <person name="Doulbeau S."/>
            <person name="Elias M."/>
            <person name="Farnham G."/>
            <person name="Gachon C.M."/>
            <person name="Gschloessl B."/>
            <person name="Heesch S."/>
            <person name="Jabbari K."/>
            <person name="Jubin C."/>
            <person name="Kawai H."/>
            <person name="Kimura K."/>
            <person name="Kloareg B."/>
            <person name="Kupper F.C."/>
            <person name="Lang D."/>
            <person name="Le Bail A."/>
            <person name="Leblanc C."/>
            <person name="Lerouge P."/>
            <person name="Lohr M."/>
            <person name="Lopez P.J."/>
            <person name="Martens C."/>
            <person name="Maumus F."/>
            <person name="Michel G."/>
            <person name="Miranda-Saavedra D."/>
            <person name="Morales J."/>
            <person name="Moreau H."/>
            <person name="Motomura T."/>
            <person name="Nagasato C."/>
            <person name="Napoli C.A."/>
            <person name="Nelson D.R."/>
            <person name="Nyvall-Collen P."/>
            <person name="Peters A.F."/>
            <person name="Pommier C."/>
            <person name="Potin P."/>
            <person name="Poulain J."/>
            <person name="Quesneville H."/>
            <person name="Read B."/>
            <person name="Rensing S.A."/>
            <person name="Ritter A."/>
            <person name="Rousvoal S."/>
            <person name="Samanta M."/>
            <person name="Samson G."/>
            <person name="Schroeder D.C."/>
            <person name="Segurens B."/>
            <person name="Strittmatter M."/>
            <person name="Tonon T."/>
            <person name="Tregear J.W."/>
            <person name="Valentin K."/>
            <person name="von Dassow P."/>
            <person name="Yamagishi T."/>
            <person name="Van de Peer Y."/>
            <person name="Wincker P."/>
        </authorList>
    </citation>
    <scope>NUCLEOTIDE SEQUENCE [LARGE SCALE GENOMIC DNA]</scope>
    <source>
        <strain evidence="7">Ec32 / CCAP1310/4</strain>
    </source>
</reference>
<dbReference type="EMBL" id="FN649741">
    <property type="protein sequence ID" value="CBJ29174.1"/>
    <property type="molecule type" value="Genomic_DNA"/>
</dbReference>
<dbReference type="PANTHER" id="PTHR12713">
    <property type="entry name" value="VACUOLAR ATP SYNTHASE SUBUNIT G"/>
    <property type="match status" value="1"/>
</dbReference>
<evidence type="ECO:0000256" key="4">
    <source>
        <dbReference type="ARBA" id="ARBA00023065"/>
    </source>
</evidence>
<dbReference type="FunCoup" id="D7FJS2">
    <property type="interactions" value="48"/>
</dbReference>
<dbReference type="eggNOG" id="KOG1772">
    <property type="taxonomic scope" value="Eukaryota"/>
</dbReference>
<keyword evidence="2 5" id="KW-0813">Transport</keyword>
<dbReference type="NCBIfam" id="TIGR01147">
    <property type="entry name" value="V_ATP_synt_G"/>
    <property type="match status" value="1"/>
</dbReference>
<sequence length="155" mass="16558">MGTSAGQRQRVPPPSAVDCCCGVLSHNSTPNSSTSIMSTQIQELIAAETKASSIVAEARASRSKRMKEAKKEAEALCNAFRAEKEAAYQASMQKSMGSTGKEGDTLGAQTDAAIQSMTDDYSKNKEVVGDLLVHEVCHIVYSVPEGLKSREMQQA</sequence>
<comment type="similarity">
    <text evidence="1 5">Belongs to the V-ATPase G subunit family.</text>
</comment>
<dbReference type="Gene3D" id="1.20.5.2950">
    <property type="match status" value="1"/>
</dbReference>
<organism evidence="6 7">
    <name type="scientific">Ectocarpus siliculosus</name>
    <name type="common">Brown alga</name>
    <name type="synonym">Conferva siliculosa</name>
    <dbReference type="NCBI Taxonomy" id="2880"/>
    <lineage>
        <taxon>Eukaryota</taxon>
        <taxon>Sar</taxon>
        <taxon>Stramenopiles</taxon>
        <taxon>Ochrophyta</taxon>
        <taxon>PX clade</taxon>
        <taxon>Phaeophyceae</taxon>
        <taxon>Ectocarpales</taxon>
        <taxon>Ectocarpaceae</taxon>
        <taxon>Ectocarpus</taxon>
    </lineage>
</organism>
<comment type="subunit">
    <text evidence="5">V-ATPase is a heteromultimeric enzyme made up of two complexes: the ATP-hydrolytic V1 complex and the proton translocation V0 complex.</text>
</comment>
<protein>
    <recommendedName>
        <fullName evidence="5">V-type proton ATPase subunit G</fullName>
    </recommendedName>
</protein>
<dbReference type="InParanoid" id="D7FJS2"/>
<evidence type="ECO:0000256" key="3">
    <source>
        <dbReference type="ARBA" id="ARBA00022781"/>
    </source>
</evidence>
<dbReference type="PANTHER" id="PTHR12713:SF11">
    <property type="entry name" value="V-TYPE PROTON ATPASE SUBUNIT G"/>
    <property type="match status" value="1"/>
</dbReference>
<dbReference type="EMBL" id="FN647972">
    <property type="protein sequence ID" value="CBJ29174.1"/>
    <property type="molecule type" value="Genomic_DNA"/>
</dbReference>
<evidence type="ECO:0000256" key="1">
    <source>
        <dbReference type="ARBA" id="ARBA00010066"/>
    </source>
</evidence>
<evidence type="ECO:0000256" key="5">
    <source>
        <dbReference type="RuleBase" id="RU364019"/>
    </source>
</evidence>
<evidence type="ECO:0000313" key="6">
    <source>
        <dbReference type="EMBL" id="CBJ29174.1"/>
    </source>
</evidence>
<accession>D7FJS2</accession>
<keyword evidence="7" id="KW-1185">Reference proteome</keyword>
<keyword evidence="3 5" id="KW-0375">Hydrogen ion transport</keyword>
<dbReference type="OrthoDB" id="250802at2759"/>
<gene>
    <name evidence="6" type="ORF">Esi_0136_0046</name>
</gene>
<dbReference type="OMA" id="EHMGSKD"/>
<dbReference type="AlphaFoldDB" id="D7FJS2"/>
<evidence type="ECO:0000256" key="2">
    <source>
        <dbReference type="ARBA" id="ARBA00022448"/>
    </source>
</evidence>
<name>D7FJS2_ECTSI</name>
<dbReference type="GO" id="GO:0016887">
    <property type="term" value="F:ATP hydrolysis activity"/>
    <property type="evidence" value="ECO:0007669"/>
    <property type="project" value="TreeGrafter"/>
</dbReference>
<dbReference type="STRING" id="2880.D7FJS2"/>
<dbReference type="Pfam" id="PF03179">
    <property type="entry name" value="V-ATPase_G"/>
    <property type="match status" value="1"/>
</dbReference>
<evidence type="ECO:0000313" key="7">
    <source>
        <dbReference type="Proteomes" id="UP000002630"/>
    </source>
</evidence>
<keyword evidence="4 5" id="KW-0406">Ion transport</keyword>
<proteinExistence type="inferred from homology"/>
<dbReference type="InterPro" id="IPR005124">
    <property type="entry name" value="V-ATPase_G"/>
</dbReference>
<dbReference type="GO" id="GO:0046961">
    <property type="term" value="F:proton-transporting ATPase activity, rotational mechanism"/>
    <property type="evidence" value="ECO:0007669"/>
    <property type="project" value="InterPro"/>
</dbReference>
<comment type="function">
    <text evidence="5">Subunit of the V1 complex of vacuolar(H+)-ATPase (V-ATPase), a multisubunit enzyme composed of a peripheral complex (V1) that hydrolyzes ATP and a membrane integral complex (V0) that translocates protons. V-ATPase is responsible for acidifying and maintaining the pH of intracellular compartments and in some cell types, is targeted to the plasma membrane, where it is responsible for acidifying the extracellular environment.</text>
</comment>
<dbReference type="Proteomes" id="UP000002630">
    <property type="component" value="Linkage Group LG16"/>
</dbReference>
<dbReference type="GO" id="GO:0000221">
    <property type="term" value="C:vacuolar proton-transporting V-type ATPase, V1 domain"/>
    <property type="evidence" value="ECO:0007669"/>
    <property type="project" value="TreeGrafter"/>
</dbReference>